<accession>A0A4C1X5W5</accession>
<evidence type="ECO:0000256" key="1">
    <source>
        <dbReference type="SAM" id="MobiDB-lite"/>
    </source>
</evidence>
<keyword evidence="3" id="KW-1185">Reference proteome</keyword>
<comment type="caution">
    <text evidence="2">The sequence shown here is derived from an EMBL/GenBank/DDBJ whole genome shotgun (WGS) entry which is preliminary data.</text>
</comment>
<feature type="compositionally biased region" description="Basic residues" evidence="1">
    <location>
        <begin position="108"/>
        <end position="120"/>
    </location>
</feature>
<dbReference type="Proteomes" id="UP000299102">
    <property type="component" value="Unassembled WGS sequence"/>
</dbReference>
<proteinExistence type="predicted"/>
<feature type="region of interest" description="Disordered" evidence="1">
    <location>
        <begin position="60"/>
        <end position="141"/>
    </location>
</feature>
<gene>
    <name evidence="2" type="ORF">EVAR_38324_1</name>
</gene>
<dbReference type="AlphaFoldDB" id="A0A4C1X5W5"/>
<protein>
    <submittedName>
        <fullName evidence="2">Uncharacterized protein</fullName>
    </submittedName>
</protein>
<evidence type="ECO:0000313" key="3">
    <source>
        <dbReference type="Proteomes" id="UP000299102"/>
    </source>
</evidence>
<feature type="compositionally biased region" description="Polar residues" evidence="1">
    <location>
        <begin position="62"/>
        <end position="75"/>
    </location>
</feature>
<dbReference type="EMBL" id="BGZK01000731">
    <property type="protein sequence ID" value="GBP58262.1"/>
    <property type="molecule type" value="Genomic_DNA"/>
</dbReference>
<reference evidence="2 3" key="1">
    <citation type="journal article" date="2019" name="Commun. Biol.">
        <title>The bagworm genome reveals a unique fibroin gene that provides high tensile strength.</title>
        <authorList>
            <person name="Kono N."/>
            <person name="Nakamura H."/>
            <person name="Ohtoshi R."/>
            <person name="Tomita M."/>
            <person name="Numata K."/>
            <person name="Arakawa K."/>
        </authorList>
    </citation>
    <scope>NUCLEOTIDE SEQUENCE [LARGE SCALE GENOMIC DNA]</scope>
</reference>
<sequence>MVKMKGGTRIEFRTRILADKNKDEKRDRHHERHMSTIHFYIHEIDNKSDVMERSLRQKEQRVTSVTMGGQYQRNSLIRLDSSEKRRRKRGSTPLTSVRSPEAVVHSVRSPRRALRARQRGSPHATPLRNGRATNYAGAVAA</sequence>
<organism evidence="2 3">
    <name type="scientific">Eumeta variegata</name>
    <name type="common">Bagworm moth</name>
    <name type="synonym">Eumeta japonica</name>
    <dbReference type="NCBI Taxonomy" id="151549"/>
    <lineage>
        <taxon>Eukaryota</taxon>
        <taxon>Metazoa</taxon>
        <taxon>Ecdysozoa</taxon>
        <taxon>Arthropoda</taxon>
        <taxon>Hexapoda</taxon>
        <taxon>Insecta</taxon>
        <taxon>Pterygota</taxon>
        <taxon>Neoptera</taxon>
        <taxon>Endopterygota</taxon>
        <taxon>Lepidoptera</taxon>
        <taxon>Glossata</taxon>
        <taxon>Ditrysia</taxon>
        <taxon>Tineoidea</taxon>
        <taxon>Psychidae</taxon>
        <taxon>Oiketicinae</taxon>
        <taxon>Eumeta</taxon>
    </lineage>
</organism>
<evidence type="ECO:0000313" key="2">
    <source>
        <dbReference type="EMBL" id="GBP58262.1"/>
    </source>
</evidence>
<name>A0A4C1X5W5_EUMVA</name>